<evidence type="ECO:0000313" key="2">
    <source>
        <dbReference type="EMBL" id="ETO24221.1"/>
    </source>
</evidence>
<evidence type="ECO:0000313" key="3">
    <source>
        <dbReference type="Proteomes" id="UP000023152"/>
    </source>
</evidence>
<feature type="region of interest" description="Disordered" evidence="1">
    <location>
        <begin position="324"/>
        <end position="366"/>
    </location>
</feature>
<feature type="compositionally biased region" description="Basic and acidic residues" evidence="1">
    <location>
        <begin position="331"/>
        <end position="345"/>
    </location>
</feature>
<evidence type="ECO:0000256" key="1">
    <source>
        <dbReference type="SAM" id="MobiDB-lite"/>
    </source>
</evidence>
<comment type="caution">
    <text evidence="2">The sequence shown here is derived from an EMBL/GenBank/DDBJ whole genome shotgun (WGS) entry which is preliminary data.</text>
</comment>
<sequence>MGDFITYTKLLRFYLYHLDLKNSNTVTVRISICSFEGIINVFCQLAIEMCKVNFILIPLSKHEGQISTAYQTLCNILAGPFATQAKQSAFYWILRSEIAEELHDLKHAAACFDMAAQHYSQGKGHDINAISDFSLSKKKKKAILDVAIAFRAFKNRHLQFSGATSSTCSNDDKAQTNNNNDNGDTKNDNRVQDVSCTSPAIEFSFMQGENGNGDENENNKITNPCNNRSVFNNNEHMSSCKSVGRGQEVLRLNESELSAIDANSVISEMSLGSSLSPFFSSTHHNDAPSDPFKDSLNHSTNAQSNKVSATPLTDQLFNAFAKSTTRVTRTNKSDKAVRDDVEQKNTSKLSASHTVPEKSDNRFSSLPKYSSQKKISLRTCDENNVLETTLTGNGDFATDNIADNTKHFKPYTPRNAHILVTPQANLGGIFTLTYLFILLNLSSTDNRAAERQNRKNKFFSDKKFYKGLKLFLALPL</sequence>
<feature type="region of interest" description="Disordered" evidence="1">
    <location>
        <begin position="282"/>
        <end position="310"/>
    </location>
</feature>
<feature type="compositionally biased region" description="Polar residues" evidence="1">
    <location>
        <begin position="220"/>
        <end position="231"/>
    </location>
</feature>
<keyword evidence="3" id="KW-1185">Reference proteome</keyword>
<reference evidence="2 3" key="1">
    <citation type="journal article" date="2013" name="Curr. Biol.">
        <title>The Genome of the Foraminiferan Reticulomyxa filosa.</title>
        <authorList>
            <person name="Glockner G."/>
            <person name="Hulsmann N."/>
            <person name="Schleicher M."/>
            <person name="Noegel A.A."/>
            <person name="Eichinger L."/>
            <person name="Gallinger C."/>
            <person name="Pawlowski J."/>
            <person name="Sierra R."/>
            <person name="Euteneuer U."/>
            <person name="Pillet L."/>
            <person name="Moustafa A."/>
            <person name="Platzer M."/>
            <person name="Groth M."/>
            <person name="Szafranski K."/>
            <person name="Schliwa M."/>
        </authorList>
    </citation>
    <scope>NUCLEOTIDE SEQUENCE [LARGE SCALE GENOMIC DNA]</scope>
</reference>
<feature type="compositionally biased region" description="Polar residues" evidence="1">
    <location>
        <begin position="297"/>
        <end position="310"/>
    </location>
</feature>
<dbReference type="EMBL" id="ASPP01009362">
    <property type="protein sequence ID" value="ETO24221.1"/>
    <property type="molecule type" value="Genomic_DNA"/>
</dbReference>
<proteinExistence type="predicted"/>
<protein>
    <submittedName>
        <fullName evidence="2">Uncharacterized protein</fullName>
    </submittedName>
</protein>
<dbReference type="Proteomes" id="UP000023152">
    <property type="component" value="Unassembled WGS sequence"/>
</dbReference>
<dbReference type="AlphaFoldDB" id="X6NE12"/>
<feature type="region of interest" description="Disordered" evidence="1">
    <location>
        <begin position="162"/>
        <end position="193"/>
    </location>
</feature>
<accession>X6NE12</accession>
<gene>
    <name evidence="2" type="ORF">RFI_12942</name>
</gene>
<organism evidence="2 3">
    <name type="scientific">Reticulomyxa filosa</name>
    <dbReference type="NCBI Taxonomy" id="46433"/>
    <lineage>
        <taxon>Eukaryota</taxon>
        <taxon>Sar</taxon>
        <taxon>Rhizaria</taxon>
        <taxon>Retaria</taxon>
        <taxon>Foraminifera</taxon>
        <taxon>Monothalamids</taxon>
        <taxon>Reticulomyxidae</taxon>
        <taxon>Reticulomyxa</taxon>
    </lineage>
</organism>
<feature type="region of interest" description="Disordered" evidence="1">
    <location>
        <begin position="205"/>
        <end position="231"/>
    </location>
</feature>
<name>X6NE12_RETFI</name>
<feature type="compositionally biased region" description="Basic and acidic residues" evidence="1">
    <location>
        <begin position="283"/>
        <end position="296"/>
    </location>
</feature>